<dbReference type="EMBL" id="LLZG01000149">
    <property type="protein sequence ID" value="KUL35637.1"/>
    <property type="molecule type" value="Genomic_DNA"/>
</dbReference>
<dbReference type="RefSeq" id="WP_062703992.1">
    <property type="nucleotide sequence ID" value="NZ_LLZG01000149.1"/>
</dbReference>
<name>A0A0X3UU23_9ACTN</name>
<dbReference type="OrthoDB" id="5291250at2"/>
<evidence type="ECO:0008006" key="3">
    <source>
        <dbReference type="Google" id="ProtNLM"/>
    </source>
</evidence>
<comment type="caution">
    <text evidence="1">The sequence shown here is derived from an EMBL/GenBank/DDBJ whole genome shotgun (WGS) entry which is preliminary data.</text>
</comment>
<dbReference type="AlphaFoldDB" id="A0A0X3UU23"/>
<protein>
    <recommendedName>
        <fullName evidence="3">Type I-E CRISPR-associated protein Cas7/Cse4/CasC</fullName>
    </recommendedName>
</protein>
<reference evidence="2" key="1">
    <citation type="submission" date="2015-10" db="EMBL/GenBank/DDBJ databases">
        <authorList>
            <person name="Ju K.-S."/>
            <person name="Doroghazi J.R."/>
            <person name="Metcalf W.W."/>
        </authorList>
    </citation>
    <scope>NUCLEOTIDE SEQUENCE [LARGE SCALE GENOMIC DNA]</scope>
    <source>
        <strain evidence="2">NRRL 3151</strain>
    </source>
</reference>
<sequence>MYDRYLDLHASEHKPPSCLNRGEYNQPKTLTIGNALRAVVSSQCQRRHWRLELETELAEPTARTRRIPPLVAGALREADWPDDLAHFAAGQIARSATPKGLDTNPKEEHRTQAMLLVAADALIDDLTAICTRNRAALEKGLAALQAAADDSDGAKRARRKPPPALLPADEVAACLTRRAPTIHLFGRMLAGLSDAEVTSSVQTAPAFTTHRSDLQPDFFTAKEDWPAPGDRGSAHLDTAFLTTGSFYRFTTVNLTDLTRNLDGDQDEALRLAGLFMRAFIMTVPQAKKTSTAPHTVPDLVAYAVRDRRPVTYAGAFEQPVKAAPHGGYLTPTYHALDTHAGILEQLIGTAHRIGHGYATAQPDDATHLGTRHHGFDALIDAALIDAAHPQAPR</sequence>
<dbReference type="Proteomes" id="UP000053923">
    <property type="component" value="Unassembled WGS sequence"/>
</dbReference>
<dbReference type="Pfam" id="PF09344">
    <property type="entry name" value="Cas_CT1975"/>
    <property type="match status" value="1"/>
</dbReference>
<proteinExistence type="predicted"/>
<evidence type="ECO:0000313" key="1">
    <source>
        <dbReference type="EMBL" id="KUL35637.1"/>
    </source>
</evidence>
<keyword evidence="2" id="KW-1185">Reference proteome</keyword>
<evidence type="ECO:0000313" key="2">
    <source>
        <dbReference type="Proteomes" id="UP000053923"/>
    </source>
</evidence>
<accession>A0A0X3UU23</accession>
<gene>
    <name evidence="1" type="ORF">ADL12_19705</name>
</gene>
<dbReference type="NCBIfam" id="TIGR01869">
    <property type="entry name" value="casC_Cse4"/>
    <property type="match status" value="1"/>
</dbReference>
<organism evidence="1 2">
    <name type="scientific">Streptomyces regalis</name>
    <dbReference type="NCBI Taxonomy" id="68262"/>
    <lineage>
        <taxon>Bacteria</taxon>
        <taxon>Bacillati</taxon>
        <taxon>Actinomycetota</taxon>
        <taxon>Actinomycetes</taxon>
        <taxon>Kitasatosporales</taxon>
        <taxon>Streptomycetaceae</taxon>
        <taxon>Streptomyces</taxon>
    </lineage>
</organism>
<dbReference type="InterPro" id="IPR010148">
    <property type="entry name" value="CRISPR-assoc_prot_CT1975"/>
</dbReference>